<dbReference type="EMBL" id="MZZM01000025">
    <property type="protein sequence ID" value="ORJ57748.1"/>
    <property type="molecule type" value="Genomic_DNA"/>
</dbReference>
<dbReference type="PANTHER" id="PTHR24104:SF25">
    <property type="entry name" value="PROTEIN LIN-41"/>
    <property type="match status" value="1"/>
</dbReference>
<dbReference type="AlphaFoldDB" id="A0A1X0XY77"/>
<gene>
    <name evidence="2" type="ORF">B5M45_19215</name>
</gene>
<keyword evidence="3" id="KW-1185">Reference proteome</keyword>
<dbReference type="InterPro" id="IPR001258">
    <property type="entry name" value="NHL_repeat"/>
</dbReference>
<evidence type="ECO:0000256" key="1">
    <source>
        <dbReference type="ARBA" id="ARBA00022737"/>
    </source>
</evidence>
<evidence type="ECO:0000313" key="3">
    <source>
        <dbReference type="Proteomes" id="UP000193040"/>
    </source>
</evidence>
<proteinExistence type="predicted"/>
<protein>
    <recommendedName>
        <fullName evidence="4">NHL repeat-containing protein</fullName>
    </recommendedName>
</protein>
<accession>A0A1X0XY77</accession>
<dbReference type="PANTHER" id="PTHR24104">
    <property type="entry name" value="E3 UBIQUITIN-PROTEIN LIGASE NHLRC1-RELATED"/>
    <property type="match status" value="1"/>
</dbReference>
<dbReference type="Gene3D" id="2.40.10.500">
    <property type="match status" value="1"/>
</dbReference>
<dbReference type="InterPro" id="IPR011042">
    <property type="entry name" value="6-blade_b-propeller_TolB-like"/>
</dbReference>
<sequence length="392" mass="42184">MSRYTVRRNITALPPRVDPVADLDLTGGWSPDVWLGAPAPGGLALPPATPTMAWLYSPRGVFLGPEHLVVADSGNHRVLLWHGIPTVDEQPADVVLGQPDGATEGRAAGGRGPERGMNLPTGVLVHDGRLVVADAWHHRILIWDTVPRHSDVAPDVVLGQPDASSVEPNGGADCWAGSFYWPFGIAVIGDAFWVADTGNRRVLGWRNGIPAPGEPADVVLGQPSAAHREENRGGSAGPASFRWPHDIAGHDDLLLIADAGNHRILGWSPPPDGDRPADVLIGQPDFGSSQEWPYGPHTGDRFRFPYALGLAGDRLAVADTANNRILLWDSLPTHGRPADHVLAQPHFGANGENRWTSVQRDTLCWPYGLALCGDRLAVADSGNNRVVIWRRR</sequence>
<evidence type="ECO:0000313" key="2">
    <source>
        <dbReference type="EMBL" id="ORJ57748.1"/>
    </source>
</evidence>
<comment type="caution">
    <text evidence="2">The sequence shown here is derived from an EMBL/GenBank/DDBJ whole genome shotgun (WGS) entry which is preliminary data.</text>
</comment>
<dbReference type="Proteomes" id="UP000193040">
    <property type="component" value="Unassembled WGS sequence"/>
</dbReference>
<name>A0A1X0XY77_MYCSI</name>
<dbReference type="InterPro" id="IPR050952">
    <property type="entry name" value="TRIM-NHL_E3_ligases"/>
</dbReference>
<dbReference type="CDD" id="cd05819">
    <property type="entry name" value="NHL"/>
    <property type="match status" value="1"/>
</dbReference>
<dbReference type="GO" id="GO:0008270">
    <property type="term" value="F:zinc ion binding"/>
    <property type="evidence" value="ECO:0007669"/>
    <property type="project" value="UniProtKB-KW"/>
</dbReference>
<organism evidence="2 3">
    <name type="scientific">Mycobacterium simiae</name>
    <name type="common">Mycobacterium habana</name>
    <dbReference type="NCBI Taxonomy" id="1784"/>
    <lineage>
        <taxon>Bacteria</taxon>
        <taxon>Bacillati</taxon>
        <taxon>Actinomycetota</taxon>
        <taxon>Actinomycetes</taxon>
        <taxon>Mycobacteriales</taxon>
        <taxon>Mycobacteriaceae</taxon>
        <taxon>Mycobacterium</taxon>
        <taxon>Mycobacterium simiae complex</taxon>
    </lineage>
</organism>
<keyword evidence="1" id="KW-0677">Repeat</keyword>
<dbReference type="Gene3D" id="2.120.10.30">
    <property type="entry name" value="TolB, C-terminal domain"/>
    <property type="match status" value="1"/>
</dbReference>
<reference evidence="2 3" key="1">
    <citation type="submission" date="2017-03" db="EMBL/GenBank/DDBJ databases">
        <title>Genomic insights into Mycobacterium simiae human colonization.</title>
        <authorList>
            <person name="Steffani J.L."/>
            <person name="Brunck M.E."/>
            <person name="Cruz E."/>
            <person name="Montiel R."/>
            <person name="Barona F."/>
        </authorList>
    </citation>
    <scope>NUCLEOTIDE SEQUENCE [LARGE SCALE GENOMIC DNA]</scope>
    <source>
        <strain evidence="2 3">MsiGto</strain>
    </source>
</reference>
<dbReference type="SUPFAM" id="SSF101898">
    <property type="entry name" value="NHL repeat"/>
    <property type="match status" value="1"/>
</dbReference>
<dbReference type="Pfam" id="PF01436">
    <property type="entry name" value="NHL"/>
    <property type="match status" value="1"/>
</dbReference>
<dbReference type="RefSeq" id="WP_084952309.1">
    <property type="nucleotide sequence ID" value="NZ_MZZM01000025.1"/>
</dbReference>
<dbReference type="STRING" id="1784.VC42_00345"/>
<evidence type="ECO:0008006" key="4">
    <source>
        <dbReference type="Google" id="ProtNLM"/>
    </source>
</evidence>